<dbReference type="PANTHER" id="PTHR13062:SF9">
    <property type="entry name" value="MICROBIAL COLLAGENASE"/>
    <property type="match status" value="1"/>
</dbReference>
<dbReference type="EMBL" id="JAGSOY010000034">
    <property type="protein sequence ID" value="MBU2712287.1"/>
    <property type="molecule type" value="Genomic_DNA"/>
</dbReference>
<dbReference type="PANTHER" id="PTHR13062">
    <property type="entry name" value="COLLAGENASE"/>
    <property type="match status" value="1"/>
</dbReference>
<dbReference type="Gene3D" id="1.10.390.20">
    <property type="match status" value="1"/>
</dbReference>
<evidence type="ECO:0000256" key="5">
    <source>
        <dbReference type="ARBA" id="ARBA00022723"/>
    </source>
</evidence>
<keyword evidence="5" id="KW-0479">Metal-binding</keyword>
<organism evidence="12 13">
    <name type="scientific">Zooshikella harenae</name>
    <dbReference type="NCBI Taxonomy" id="2827238"/>
    <lineage>
        <taxon>Bacteria</taxon>
        <taxon>Pseudomonadati</taxon>
        <taxon>Pseudomonadota</taxon>
        <taxon>Gammaproteobacteria</taxon>
        <taxon>Oceanospirillales</taxon>
        <taxon>Zooshikellaceae</taxon>
        <taxon>Zooshikella</taxon>
    </lineage>
</organism>
<feature type="signal peptide" evidence="11">
    <location>
        <begin position="1"/>
        <end position="28"/>
    </location>
</feature>
<comment type="subcellular location">
    <subcellularLocation>
        <location evidence="2">Secreted</location>
    </subcellularLocation>
</comment>
<evidence type="ECO:0000256" key="4">
    <source>
        <dbReference type="ARBA" id="ARBA00022670"/>
    </source>
</evidence>
<feature type="chain" id="PRO_5045206362" evidence="11">
    <location>
        <begin position="29"/>
        <end position="868"/>
    </location>
</feature>
<dbReference type="PRINTS" id="PR00931">
    <property type="entry name" value="MICOLLPTASE"/>
</dbReference>
<feature type="region of interest" description="Disordered" evidence="10">
    <location>
        <begin position="218"/>
        <end position="274"/>
    </location>
</feature>
<name>A0ABS5ZH15_9GAMM</name>
<evidence type="ECO:0000256" key="9">
    <source>
        <dbReference type="ARBA" id="ARBA00023049"/>
    </source>
</evidence>
<dbReference type="Pfam" id="PF01752">
    <property type="entry name" value="Peptidase_M9"/>
    <property type="match status" value="1"/>
</dbReference>
<reference evidence="12 13" key="1">
    <citation type="submission" date="2021-04" db="EMBL/GenBank/DDBJ databases">
        <authorList>
            <person name="Pira H."/>
            <person name="Risdian C."/>
            <person name="Wink J."/>
        </authorList>
    </citation>
    <scope>NUCLEOTIDE SEQUENCE [LARGE SCALE GENOMIC DNA]</scope>
    <source>
        <strain evidence="12 13">WH53</strain>
    </source>
</reference>
<evidence type="ECO:0000256" key="2">
    <source>
        <dbReference type="ARBA" id="ARBA00004613"/>
    </source>
</evidence>
<keyword evidence="4" id="KW-0645">Protease</keyword>
<dbReference type="GO" id="GO:0004222">
    <property type="term" value="F:metalloendopeptidase activity"/>
    <property type="evidence" value="ECO:0007669"/>
    <property type="project" value="UniProtKB-EC"/>
</dbReference>
<feature type="compositionally biased region" description="Low complexity" evidence="10">
    <location>
        <begin position="220"/>
        <end position="257"/>
    </location>
</feature>
<evidence type="ECO:0000256" key="11">
    <source>
        <dbReference type="SAM" id="SignalP"/>
    </source>
</evidence>
<evidence type="ECO:0000256" key="10">
    <source>
        <dbReference type="SAM" id="MobiDB-lite"/>
    </source>
</evidence>
<accession>A0ABS5ZH15</accession>
<comment type="cofactor">
    <cofactor evidence="1">
        <name>Zn(2+)</name>
        <dbReference type="ChEBI" id="CHEBI:29105"/>
    </cofactor>
</comment>
<sequence length="868" mass="98263">MAVFRKKSLNISISLCLSALACASFSDAALANQAPITMSQSNQVKAGEPLDAWVWGNDPEGQKLYYELVTTTAHGKLKFNNYKGTFTYTVTSPSANYDEFKFRVSDGKEYSNVSVVQLIIEPSKTVSKNNTPPKTLGQSNYVTTGQLLKSHAWGEDSDKDKLTYRVVSWPKHGQLKLDAKTGDFTYFSNQNVTKDIFSFRVNDGQADSNVSQVHLLFTGNTTTNKPTKPTKPKTTSKPTTPSKPKTPTTTNKPTKPTNPEKPKTTNPTQSVYPSSWTSKNDFPAIVQNVLNTSDTRLFYNDDFNHASTDGLGQIFQALAFLADQNDIADKDLQQLFTYLRGWNYSREVKNIKPSIAKIADQALLKVTQMSDFYQVKPDAAVAMEGYVVALNGYIRIPETDSFFAKHVAILNQLVDHLVKNAESVNGTAGYSTAIFELTTTIDILGFQVTQPSKSGSALKSALLTTKLPESLGKLGQNSALGIWVDRYGRKDPFILMNAIEALGNLFIDNESKWNKRLDDAAVNLVKDHNDYKDQKELKANFYSYYVSKTRKNNPENSCSSEFANFCYQYTINEVLPYSHQCSNTLRLRYQQLDSSQISEVCQRLKRQEYDFHSLMATNWTPVNEDNNTDLELVIFDESSEYKKFGALLYKVSTNNGGIYIEGEPNQANNQARLFVYERPNGKKWDIWNLNHEYVHYLDGRFDLYGRFAYYPLNKTTWWTEGLAEFIAWRSDFPRGMNDVSSVNPAARPSLQQIVNMDYSSGTSMVYHWSYTLHRFLQEKHSAEHLKLAEYLRNNQIEAYNSHIQTLASNYANEYQQWLSQLVNDWKQSNSYAMGDQMPAEPGSQQHAEHNHMPTVVDQASTARPPLSF</sequence>
<keyword evidence="7 12" id="KW-0378">Hydrolase</keyword>
<evidence type="ECO:0000256" key="1">
    <source>
        <dbReference type="ARBA" id="ARBA00001947"/>
    </source>
</evidence>
<evidence type="ECO:0000313" key="12">
    <source>
        <dbReference type="EMBL" id="MBU2712287.1"/>
    </source>
</evidence>
<evidence type="ECO:0000313" key="13">
    <source>
        <dbReference type="Proteomes" id="UP000690515"/>
    </source>
</evidence>
<dbReference type="Pfam" id="PF17963">
    <property type="entry name" value="Big_9"/>
    <property type="match status" value="2"/>
</dbReference>
<dbReference type="Proteomes" id="UP000690515">
    <property type="component" value="Unassembled WGS sequence"/>
</dbReference>
<dbReference type="Gene3D" id="3.40.30.160">
    <property type="entry name" value="Collagenase ColT, N-terminal domain"/>
    <property type="match status" value="1"/>
</dbReference>
<keyword evidence="3" id="KW-0964">Secreted</keyword>
<dbReference type="InterPro" id="IPR002169">
    <property type="entry name" value="Peptidase_M9A/M9B"/>
</dbReference>
<proteinExistence type="predicted"/>
<evidence type="ECO:0000256" key="7">
    <source>
        <dbReference type="ARBA" id="ARBA00022801"/>
    </source>
</evidence>
<gene>
    <name evidence="12" type="ORF">KCG35_14570</name>
</gene>
<evidence type="ECO:0000256" key="6">
    <source>
        <dbReference type="ARBA" id="ARBA00022729"/>
    </source>
</evidence>
<keyword evidence="13" id="KW-1185">Reference proteome</keyword>
<protein>
    <submittedName>
        <fullName evidence="12">Collagenase</fullName>
        <ecNumber evidence="12">3.4.24.3</ecNumber>
    </submittedName>
</protein>
<comment type="caution">
    <text evidence="12">The sequence shown here is derived from an EMBL/GenBank/DDBJ whole genome shotgun (WGS) entry which is preliminary data.</text>
</comment>
<dbReference type="PROSITE" id="PS51257">
    <property type="entry name" value="PROKAR_LIPOPROTEIN"/>
    <property type="match status" value="1"/>
</dbReference>
<keyword evidence="9" id="KW-0482">Metalloprotease</keyword>
<keyword evidence="6 11" id="KW-0732">Signal</keyword>
<keyword evidence="8" id="KW-0862">Zinc</keyword>
<dbReference type="RefSeq" id="WP_215820514.1">
    <property type="nucleotide sequence ID" value="NZ_JAGSOY010000034.1"/>
</dbReference>
<dbReference type="EC" id="3.4.24.3" evidence="12"/>
<evidence type="ECO:0000256" key="8">
    <source>
        <dbReference type="ARBA" id="ARBA00022833"/>
    </source>
</evidence>
<evidence type="ECO:0000256" key="3">
    <source>
        <dbReference type="ARBA" id="ARBA00022525"/>
    </source>
</evidence>